<name>G3I505_CRIGR</name>
<dbReference type="InterPro" id="IPR036872">
    <property type="entry name" value="CH_dom_sf"/>
</dbReference>
<feature type="compositionally biased region" description="Acidic residues" evidence="10">
    <location>
        <begin position="924"/>
        <end position="933"/>
    </location>
</feature>
<dbReference type="GO" id="GO:0016282">
    <property type="term" value="C:eukaryotic 43S preinitiation complex"/>
    <property type="evidence" value="ECO:0007669"/>
    <property type="project" value="UniProtKB-UniRule"/>
</dbReference>
<dbReference type="GlyGen" id="G3I505">
    <property type="glycosylation" value="6 sites"/>
</dbReference>
<dbReference type="Proteomes" id="UP000001075">
    <property type="component" value="Unassembled WGS sequence"/>
</dbReference>
<evidence type="ECO:0000256" key="1">
    <source>
        <dbReference type="ARBA" id="ARBA00022490"/>
    </source>
</evidence>
<dbReference type="SMART" id="SM00132">
    <property type="entry name" value="LIM"/>
    <property type="match status" value="1"/>
</dbReference>
<reference evidence="15" key="1">
    <citation type="journal article" date="2011" name="Nat. Biotechnol.">
        <title>The genomic sequence of the Chinese hamster ovary (CHO)-K1 cell line.</title>
        <authorList>
            <person name="Xu X."/>
            <person name="Nagarajan H."/>
            <person name="Lewis N.E."/>
            <person name="Pan S."/>
            <person name="Cai Z."/>
            <person name="Liu X."/>
            <person name="Chen W."/>
            <person name="Xie M."/>
            <person name="Wang W."/>
            <person name="Hammond S."/>
            <person name="Andersen M.R."/>
            <person name="Neff N."/>
            <person name="Passarelli B."/>
            <person name="Koh W."/>
            <person name="Fan H.C."/>
            <person name="Wang J."/>
            <person name="Gui Y."/>
            <person name="Lee K.H."/>
            <person name="Betenbaugh M.J."/>
            <person name="Quake S.R."/>
            <person name="Famili I."/>
            <person name="Palsson B.O."/>
            <person name="Wang J."/>
        </authorList>
    </citation>
    <scope>NUCLEOTIDE SEQUENCE [LARGE SCALE GENOMIC DNA]</scope>
    <source>
        <strain evidence="15">CHO K1 cell line</strain>
    </source>
</reference>
<dbReference type="Pfam" id="PF00412">
    <property type="entry name" value="LIM"/>
    <property type="match status" value="1"/>
</dbReference>
<sequence length="1354" mass="152081">MSYPADDYESEAAYDPYAYPGDYDMHTGDPKQDLAYERQYEQQTYQVIPEVIKNFIQYFHKTVSDLIDQKVYELQASRVSSDVIDQKVYEIQDIYENRCYQQWQLEEFLGLSYCIPVGSLLPERKQGFLTAINAKGQPCVARLKIAMGGPSLEQRFESYYNYCNLFNYILNADGPAPLELPNQWLWDIIDEFIYQFQSFSQYRCKTAKKSEEEIDFLRSNPKIWNVHSVLNVLHSLVDKSNINRQLEVYTSGGDPESVAGEYGRHSLYKMLGYFSLVGLLRLHSLLGDYYQAIKVLENIELNKKSMYSRVPECQVTTYYYVGFAYLMMRRYQDAIRVFANILLYIQRTKSMFQRTTYKYEMINKQNEQMHALLAIALTMYPMRIDESIHLQLREKYGDKMLRMQKGDPQVYEELFSYACPKFLSPVVPNYDNVHPNYHKEPFLQQLKVFSDEVQQQAQLSTIRSFLKLYTTMPVAKLAGFLDLTEQEFRIQLLVFKHKMKNLVWTSGISALDGEFQSASEVDFYIDKDMIHIADTKVARRYGDFFIRQIHKFEEFSTCCQTAEPALQIYCKDFQSLSKENVFENNRLAFEVAEKELGIPALLDPNDMVSMNVPDCLSIMTYVSQYYNHFTSSGQAAVAPPTPAKDPAPPSPTSASPAVKPGEDTQGDDLSSDSLSEQGKQQPPSSVCAACGQRVHLVQRYLAEGRLYHRHCFRCRQCSSTLLPGSYISGLEEGTFVCAERCTRLGPGGRSGTRPLPQQKQQQVAEEAKDGEESDPSPSVAEVAKADGLQPSSEVQPQTLNKPPLPSKPQEVASPPVGRPTPAPRKASENSALTPPTPRPRSSLQQDGLVEQGVSTGLVNGEMPAPRKDPPWITLVQTEPKKKPAPLPPSNSPGPLSRHVENGGLEERTQKSPVSEPDPKPYNPFEEEEEEEESAPAVPGPVPAPAPPESTPKPLHPWYGITPTSSPKTKKRPAPRAPSASPLVLHASRLSHSEPPSATPSPALSVESLSSESSSHTANAEPLEPPAVPKSSSDPAVHMPGTPGTSGNSVTPSANSSLSPSGEQGQPSGEQMPQARTRGSPSTQATKPCSGATPTPFLLAGDRSPAPSLGSSSPQLQIKSSCKENPFNRKPSPSASPTVRKATKGAKPMRPPAPGHGFPLIKRKVQADQYIPEEDIYGEMDTIERQLDALEHRGVLLEEKLRGGANEGSEDNMLVDWFKLIHEKHLLVRRESELIYVVKQQNLEQRQADVEFELRCLLNKPEKDWTEEDRAREKVLLQEFMTLIDQRNAIVNCLDEDRQREEEEDKMLEAMIRKKEFQREAESEGKKKGKFKTMKMLKLLGNKRDTKSKVPGDKS</sequence>
<evidence type="ECO:0000256" key="6">
    <source>
        <dbReference type="ARBA" id="ARBA00023038"/>
    </source>
</evidence>
<dbReference type="InterPro" id="IPR001781">
    <property type="entry name" value="Znf_LIM"/>
</dbReference>
<feature type="compositionally biased region" description="Polar residues" evidence="10">
    <location>
        <begin position="789"/>
        <end position="800"/>
    </location>
</feature>
<feature type="region of interest" description="Disordered" evidence="10">
    <location>
        <begin position="636"/>
        <end position="685"/>
    </location>
</feature>
<comment type="subcellular location">
    <subcellularLocation>
        <location evidence="7">Cytoplasm</location>
    </subcellularLocation>
</comment>
<dbReference type="InParanoid" id="G3I505"/>
<feature type="compositionally biased region" description="Pro residues" evidence="10">
    <location>
        <begin position="639"/>
        <end position="651"/>
    </location>
</feature>
<keyword evidence="2 7" id="KW-0396">Initiation factor</keyword>
<evidence type="ECO:0000259" key="13">
    <source>
        <dbReference type="PROSITE" id="PS51848"/>
    </source>
</evidence>
<dbReference type="FunFam" id="2.10.110.10:FF:000100">
    <property type="entry name" value="MICAL-like protein 1"/>
    <property type="match status" value="1"/>
</dbReference>
<dbReference type="Pfam" id="PF12130">
    <property type="entry name" value="bMERB_dom"/>
    <property type="match status" value="1"/>
</dbReference>
<dbReference type="Pfam" id="PF10255">
    <property type="entry name" value="Paf67"/>
    <property type="match status" value="1"/>
</dbReference>
<comment type="function">
    <text evidence="7">Component of the eukaryotic translation initiation factor 3 (eIF-3) complex, which is required for several steps in the initiation of protein synthesis. The eIF-3 complex associates with the 40S ribosome and facilitates the recruitment of eIF-1, eIF-1A, eIF-2:GTP:methionyl-tRNAi and eIF-5 to form the 43S pre-initiation complex (43S PIC). The eIF-3 complex stimulates mRNA recruitment to the 43S PIC and scanning of the mRNA for AUG recognition. The eIF-3 complex is also required for disassembly and recycling of post-termination ribosomal complexes and subsequently prevents premature joining of the 40S and 60S ribosomal subunits prior to initiation. The eIF-3 complex specifically targets and initiates translation of a subset of mRNAs involved in cell proliferation, including cell cycling, differentiation and apoptosis, and uses different modes of RNA stem-loop binding to exert either translational activation or repression.</text>
</comment>
<dbReference type="GO" id="GO:0033290">
    <property type="term" value="C:eukaryotic 48S preinitiation complex"/>
    <property type="evidence" value="ECO:0007669"/>
    <property type="project" value="UniProtKB-UniRule"/>
</dbReference>
<dbReference type="GO" id="GO:0003743">
    <property type="term" value="F:translation initiation factor activity"/>
    <property type="evidence" value="ECO:0007669"/>
    <property type="project" value="UniProtKB-UniRule"/>
</dbReference>
<evidence type="ECO:0000313" key="14">
    <source>
        <dbReference type="EMBL" id="EGV94329.1"/>
    </source>
</evidence>
<evidence type="ECO:0000256" key="8">
    <source>
        <dbReference type="PROSITE-ProRule" id="PRU00125"/>
    </source>
</evidence>
<dbReference type="InterPro" id="IPR000717">
    <property type="entry name" value="PCI_dom"/>
</dbReference>
<feature type="compositionally biased region" description="Polar residues" evidence="10">
    <location>
        <begin position="1042"/>
        <end position="1070"/>
    </location>
</feature>
<keyword evidence="9" id="KW-0175">Coiled coil</keyword>
<dbReference type="GO" id="GO:0005852">
    <property type="term" value="C:eukaryotic translation initiation factor 3 complex"/>
    <property type="evidence" value="ECO:0007669"/>
    <property type="project" value="UniProtKB-UniRule"/>
</dbReference>
<feature type="domain" description="BMERB" evidence="13">
    <location>
        <begin position="1162"/>
        <end position="1309"/>
    </location>
</feature>
<feature type="domain" description="LIM zinc-binding" evidence="11">
    <location>
        <begin position="685"/>
        <end position="748"/>
    </location>
</feature>
<organism evidence="14 15">
    <name type="scientific">Cricetulus griseus</name>
    <name type="common">Chinese hamster</name>
    <name type="synonym">Cricetulus barabensis griseus</name>
    <dbReference type="NCBI Taxonomy" id="10029"/>
    <lineage>
        <taxon>Eukaryota</taxon>
        <taxon>Metazoa</taxon>
        <taxon>Chordata</taxon>
        <taxon>Craniata</taxon>
        <taxon>Vertebrata</taxon>
        <taxon>Euteleostomi</taxon>
        <taxon>Mammalia</taxon>
        <taxon>Eutheria</taxon>
        <taxon>Euarchontoglires</taxon>
        <taxon>Glires</taxon>
        <taxon>Rodentia</taxon>
        <taxon>Myomorpha</taxon>
        <taxon>Muroidea</taxon>
        <taxon>Cricetidae</taxon>
        <taxon>Cricetinae</taxon>
        <taxon>Cricetulus</taxon>
    </lineage>
</organism>
<dbReference type="SUPFAM" id="SSF48452">
    <property type="entry name" value="TPR-like"/>
    <property type="match status" value="1"/>
</dbReference>
<dbReference type="FunFam" id="1.10.418.10:FF:000112">
    <property type="entry name" value="MICAL like 1"/>
    <property type="match status" value="1"/>
</dbReference>
<dbReference type="EMBL" id="JH001276">
    <property type="protein sequence ID" value="EGV94329.1"/>
    <property type="molecule type" value="Genomic_DNA"/>
</dbReference>
<evidence type="ECO:0000256" key="2">
    <source>
        <dbReference type="ARBA" id="ARBA00022540"/>
    </source>
</evidence>
<accession>G3I505</accession>
<gene>
    <name evidence="7" type="primary">EIF3L</name>
    <name evidence="7" type="synonym">EIF3EIP</name>
    <name evidence="7" type="synonym">EIF3S6IP</name>
    <name evidence="14" type="ORF">I79_018545</name>
</gene>
<evidence type="ECO:0000256" key="4">
    <source>
        <dbReference type="ARBA" id="ARBA00022833"/>
    </source>
</evidence>
<keyword evidence="6 8" id="KW-0440">LIM domain</keyword>
<evidence type="ECO:0000259" key="11">
    <source>
        <dbReference type="PROSITE" id="PS50023"/>
    </source>
</evidence>
<evidence type="ECO:0000256" key="5">
    <source>
        <dbReference type="ARBA" id="ARBA00022917"/>
    </source>
</evidence>
<dbReference type="PROSITE" id="PS00478">
    <property type="entry name" value="LIM_DOMAIN_1"/>
    <property type="match status" value="1"/>
</dbReference>
<dbReference type="GO" id="GO:0046872">
    <property type="term" value="F:metal ion binding"/>
    <property type="evidence" value="ECO:0007669"/>
    <property type="project" value="UniProtKB-KW"/>
</dbReference>
<feature type="coiled-coil region" evidence="9">
    <location>
        <begin position="1172"/>
        <end position="1199"/>
    </location>
</feature>
<evidence type="ECO:0000259" key="12">
    <source>
        <dbReference type="PROSITE" id="PS50250"/>
    </source>
</evidence>
<dbReference type="InterPro" id="IPR019382">
    <property type="entry name" value="eIF3l"/>
</dbReference>
<feature type="compositionally biased region" description="Polar residues" evidence="10">
    <location>
        <begin position="1076"/>
        <end position="1086"/>
    </location>
</feature>
<feature type="compositionally biased region" description="Polar residues" evidence="10">
    <location>
        <begin position="828"/>
        <end position="845"/>
    </location>
</feature>
<evidence type="ECO:0000256" key="7">
    <source>
        <dbReference type="HAMAP-Rule" id="MF_03011"/>
    </source>
</evidence>
<dbReference type="InterPro" id="IPR001715">
    <property type="entry name" value="CH_dom"/>
</dbReference>
<dbReference type="SMART" id="SM01203">
    <property type="entry name" value="DUF3585"/>
    <property type="match status" value="1"/>
</dbReference>
<evidence type="ECO:0000256" key="9">
    <source>
        <dbReference type="SAM" id="Coils"/>
    </source>
</evidence>
<dbReference type="InterPro" id="IPR022735">
    <property type="entry name" value="bMERB_dom"/>
</dbReference>
<dbReference type="FunCoup" id="G3I505">
    <property type="interactions" value="536"/>
</dbReference>
<dbReference type="PROSITE" id="PS51848">
    <property type="entry name" value="BMERB"/>
    <property type="match status" value="1"/>
</dbReference>
<dbReference type="PaxDb" id="10029-XP_007622860.1"/>
<dbReference type="CDD" id="cd09444">
    <property type="entry name" value="LIM_Mical_like_1"/>
    <property type="match status" value="1"/>
</dbReference>
<feature type="compositionally biased region" description="Polar residues" evidence="10">
    <location>
        <begin position="1108"/>
        <end position="1119"/>
    </location>
</feature>
<dbReference type="Gene3D" id="2.10.110.10">
    <property type="entry name" value="Cysteine Rich Protein"/>
    <property type="match status" value="1"/>
</dbReference>
<dbReference type="PRINTS" id="PR01217">
    <property type="entry name" value="PRICHEXTENSN"/>
</dbReference>
<evidence type="ECO:0000313" key="15">
    <source>
        <dbReference type="Proteomes" id="UP000001075"/>
    </source>
</evidence>
<dbReference type="Gene3D" id="1.10.418.10">
    <property type="entry name" value="Calponin-like domain"/>
    <property type="match status" value="1"/>
</dbReference>
<feature type="compositionally biased region" description="Low complexity" evidence="10">
    <location>
        <begin position="999"/>
        <end position="1014"/>
    </location>
</feature>
<dbReference type="SUPFAM" id="SSF47576">
    <property type="entry name" value="Calponin-homology domain, CH-domain"/>
    <property type="match status" value="1"/>
</dbReference>
<dbReference type="Pfam" id="PF00307">
    <property type="entry name" value="CH"/>
    <property type="match status" value="1"/>
</dbReference>
<dbReference type="InterPro" id="IPR011990">
    <property type="entry name" value="TPR-like_helical_dom_sf"/>
</dbReference>
<evidence type="ECO:0000256" key="3">
    <source>
        <dbReference type="ARBA" id="ARBA00022723"/>
    </source>
</evidence>
<dbReference type="PROSITE" id="PS50250">
    <property type="entry name" value="PCI"/>
    <property type="match status" value="1"/>
</dbReference>
<feature type="compositionally biased region" description="Basic and acidic residues" evidence="10">
    <location>
        <begin position="897"/>
        <end position="909"/>
    </location>
</feature>
<dbReference type="GO" id="GO:0001732">
    <property type="term" value="P:formation of cytoplasmic translation initiation complex"/>
    <property type="evidence" value="ECO:0007669"/>
    <property type="project" value="UniProtKB-UniRule"/>
</dbReference>
<proteinExistence type="inferred from homology"/>
<feature type="domain" description="PCI" evidence="12">
    <location>
        <begin position="333"/>
        <end position="539"/>
    </location>
</feature>
<keyword evidence="4 8" id="KW-0862">Zinc</keyword>
<evidence type="ECO:0000256" key="10">
    <source>
        <dbReference type="SAM" id="MobiDB-lite"/>
    </source>
</evidence>
<comment type="subunit">
    <text evidence="7">Component of the eukaryotic translation initiation factor 3 (eIF-3) complex, which is composed of 13 subunits: EIF3A, EIF3B, EIF3C, EIF3D, EIF3E, EIF3F, EIF3G, EIF3H, EIF3I, EIF3J, EIF3K, EIF3L and EIF3M. The eIF-3 complex appears to include 3 stable modules: module A is composed of EIF3A, EIF3B, EIF3G and EIF3I; module B is composed of EIF3F, EIF3H, and EIF3M; and module C is composed of EIF3C, EIF3D, EIF3E, EIF3K and EIF3L. EIF3C of module C binds EIF3B of module A and EIF3H of module B, thereby linking the three modules. EIF3J is a labile subunit that binds to the eIF-3 complex via EIF3B. The eIF-3 complex interacts with RPS6KB1 under conditions of nutrient depletion. Mitogenic stimulation leads to binding and activation of a complex composed of MTOR and RPTOR, leading to phosphorylation and release of RPS6KB1 and binding of EIF4B to eIF-3. Interacts with RRN3.</text>
</comment>
<dbReference type="SUPFAM" id="SSF57716">
    <property type="entry name" value="Glucocorticoid receptor-like (DNA-binding domain)"/>
    <property type="match status" value="1"/>
</dbReference>
<keyword evidence="3 8" id="KW-0479">Metal-binding</keyword>
<dbReference type="PANTHER" id="PTHR13242">
    <property type="entry name" value="EUKARYOTIC TRANSLATION INITIATION FACTOR 3"/>
    <property type="match status" value="1"/>
</dbReference>
<feature type="region of interest" description="Disordered" evidence="10">
    <location>
        <begin position="745"/>
        <end position="1159"/>
    </location>
</feature>
<dbReference type="PANTHER" id="PTHR13242:SF0">
    <property type="entry name" value="EUKARYOTIC TRANSLATION INITIATION FACTOR 3 SUBUNIT L"/>
    <property type="match status" value="1"/>
</dbReference>
<protein>
    <recommendedName>
        <fullName evidence="7">Eukaryotic translation initiation factor 3 subunit L</fullName>
        <shortName evidence="7">eIF3l</shortName>
    </recommendedName>
    <alternativeName>
        <fullName evidence="7">Eukaryotic translation initiation factor 3 subunit 6-interacting protein</fullName>
    </alternativeName>
    <alternativeName>
        <fullName evidence="7">Eukaryotic translation initiation factor 3 subunit E-interacting protein</fullName>
    </alternativeName>
</protein>
<comment type="similarity">
    <text evidence="7">Belongs to the eIF-3 subunit L family.</text>
</comment>
<keyword evidence="1 7" id="KW-0963">Cytoplasm</keyword>
<keyword evidence="5 7" id="KW-0648">Protein biosynthesis</keyword>
<feature type="compositionally biased region" description="Polar residues" evidence="10">
    <location>
        <begin position="671"/>
        <end position="684"/>
    </location>
</feature>
<dbReference type="STRING" id="10029.G3I505"/>
<dbReference type="eggNOG" id="ENOG502QWQX">
    <property type="taxonomic scope" value="Eukaryota"/>
</dbReference>
<dbReference type="PROSITE" id="PS50023">
    <property type="entry name" value="LIM_DOMAIN_2"/>
    <property type="match status" value="1"/>
</dbReference>
<dbReference type="HAMAP" id="MF_03011">
    <property type="entry name" value="eIF3l"/>
    <property type="match status" value="1"/>
</dbReference>
<feature type="compositionally biased region" description="Pro residues" evidence="10">
    <location>
        <begin position="937"/>
        <end position="954"/>
    </location>
</feature>